<dbReference type="EMBL" id="NNAY01000259">
    <property type="protein sequence ID" value="OXU29666.1"/>
    <property type="molecule type" value="Genomic_DNA"/>
</dbReference>
<dbReference type="Proteomes" id="UP000215335">
    <property type="component" value="Unassembled WGS sequence"/>
</dbReference>
<proteinExistence type="predicted"/>
<evidence type="ECO:0000313" key="3">
    <source>
        <dbReference type="Proteomes" id="UP000215335"/>
    </source>
</evidence>
<dbReference type="AlphaFoldDB" id="A0A232FFX3"/>
<feature type="region of interest" description="Disordered" evidence="1">
    <location>
        <begin position="44"/>
        <end position="75"/>
    </location>
</feature>
<reference evidence="2 3" key="1">
    <citation type="journal article" date="2017" name="Curr. Biol.">
        <title>The Evolution of Venom by Co-option of Single-Copy Genes.</title>
        <authorList>
            <person name="Martinson E.O."/>
            <person name="Mrinalini"/>
            <person name="Kelkar Y.D."/>
            <person name="Chang C.H."/>
            <person name="Werren J.H."/>
        </authorList>
    </citation>
    <scope>NUCLEOTIDE SEQUENCE [LARGE SCALE GENOMIC DNA]</scope>
    <source>
        <strain evidence="2 3">Alberta</strain>
        <tissue evidence="2">Whole body</tissue>
    </source>
</reference>
<evidence type="ECO:0000256" key="1">
    <source>
        <dbReference type="SAM" id="MobiDB-lite"/>
    </source>
</evidence>
<accession>A0A232FFX3</accession>
<organism evidence="2 3">
    <name type="scientific">Trichomalopsis sarcophagae</name>
    <dbReference type="NCBI Taxonomy" id="543379"/>
    <lineage>
        <taxon>Eukaryota</taxon>
        <taxon>Metazoa</taxon>
        <taxon>Ecdysozoa</taxon>
        <taxon>Arthropoda</taxon>
        <taxon>Hexapoda</taxon>
        <taxon>Insecta</taxon>
        <taxon>Pterygota</taxon>
        <taxon>Neoptera</taxon>
        <taxon>Endopterygota</taxon>
        <taxon>Hymenoptera</taxon>
        <taxon>Apocrita</taxon>
        <taxon>Proctotrupomorpha</taxon>
        <taxon>Chalcidoidea</taxon>
        <taxon>Pteromalidae</taxon>
        <taxon>Pteromalinae</taxon>
        <taxon>Trichomalopsis</taxon>
    </lineage>
</organism>
<comment type="caution">
    <text evidence="2">The sequence shown here is derived from an EMBL/GenBank/DDBJ whole genome shotgun (WGS) entry which is preliminary data.</text>
</comment>
<gene>
    <name evidence="2" type="ORF">TSAR_008569</name>
</gene>
<evidence type="ECO:0000313" key="2">
    <source>
        <dbReference type="EMBL" id="OXU29666.1"/>
    </source>
</evidence>
<name>A0A232FFX3_9HYME</name>
<feature type="compositionally biased region" description="Basic and acidic residues" evidence="1">
    <location>
        <begin position="44"/>
        <end position="55"/>
    </location>
</feature>
<sequence>MLHKFWTTKNNSYTSRFPRRIHQLSHYSSLRSLLRNYSGRHETHLELRNDTSKAEQKRRREKMKHGASRALQSVRRHMVGYAGPGLF</sequence>
<keyword evidence="3" id="KW-1185">Reference proteome</keyword>
<protein>
    <submittedName>
        <fullName evidence="2">Uncharacterized protein</fullName>
    </submittedName>
</protein>
<feature type="compositionally biased region" description="Basic residues" evidence="1">
    <location>
        <begin position="56"/>
        <end position="67"/>
    </location>
</feature>